<dbReference type="SMART" id="SM01207">
    <property type="entry name" value="G3P_acyltransf"/>
    <property type="match status" value="1"/>
</dbReference>
<gene>
    <name evidence="10" type="primary">plsY</name>
    <name evidence="12" type="ORF">AAV94_02590</name>
</gene>
<comment type="similarity">
    <text evidence="10">Belongs to the PlsY family.</text>
</comment>
<dbReference type="NCBIfam" id="TIGR00023">
    <property type="entry name" value="glycerol-3-phosphate 1-O-acyltransferase PlsY"/>
    <property type="match status" value="1"/>
</dbReference>
<dbReference type="InterPro" id="IPR003811">
    <property type="entry name" value="G3P_acylTferase_PlsY"/>
</dbReference>
<dbReference type="Pfam" id="PF02660">
    <property type="entry name" value="G3P_acyltransf"/>
    <property type="match status" value="1"/>
</dbReference>
<evidence type="ECO:0000256" key="2">
    <source>
        <dbReference type="ARBA" id="ARBA00022516"/>
    </source>
</evidence>
<sequence>MEAWILIPVLAGAYLLGSVPFAVVVSRIMGLQDPRSFGSGNPGATNVLRSGSKAAAVLTLVLDAAKGWLPVALVGWYGAAYGLYEGAQAAVGFAAFLGHVFSVFLRFKGGKGVATALGVLLGIQPWLGLAVLVVWLLAVGVWRMSSLASLVAAVAAPVIYLLGGGSVWVYDRPVLLFTGLMSVVLIYRHAPNISRLLAGTEPRLGASGRAAPKPAGKSRARRRKA</sequence>
<feature type="transmembrane region" description="Helical" evidence="10">
    <location>
        <begin position="89"/>
        <end position="107"/>
    </location>
</feature>
<dbReference type="AlphaFoldDB" id="A0A0U1Q263"/>
<evidence type="ECO:0000313" key="13">
    <source>
        <dbReference type="Proteomes" id="UP000050580"/>
    </source>
</evidence>
<reference evidence="12 13" key="1">
    <citation type="submission" date="2015-05" db="EMBL/GenBank/DDBJ databases">
        <title>Draft genome sequence of Lampropedia sp. CT6, isolated from the microbial mat of a hot water spring, located at Manikaran, India.</title>
        <authorList>
            <person name="Tripathi C."/>
            <person name="Rani P."/>
            <person name="Mahato N.K."/>
            <person name="Lal R."/>
        </authorList>
    </citation>
    <scope>NUCLEOTIDE SEQUENCE [LARGE SCALE GENOMIC DNA]</scope>
    <source>
        <strain evidence="12 13">CT6</strain>
    </source>
</reference>
<comment type="catalytic activity">
    <reaction evidence="10">
        <text>an acyl phosphate + sn-glycerol 3-phosphate = a 1-acyl-sn-glycero-3-phosphate + phosphate</text>
        <dbReference type="Rhea" id="RHEA:34075"/>
        <dbReference type="ChEBI" id="CHEBI:43474"/>
        <dbReference type="ChEBI" id="CHEBI:57597"/>
        <dbReference type="ChEBI" id="CHEBI:57970"/>
        <dbReference type="ChEBI" id="CHEBI:59918"/>
        <dbReference type="EC" id="2.3.1.275"/>
    </reaction>
</comment>
<dbReference type="PANTHER" id="PTHR30309:SF0">
    <property type="entry name" value="GLYCEROL-3-PHOSPHATE ACYLTRANSFERASE-RELATED"/>
    <property type="match status" value="1"/>
</dbReference>
<dbReference type="PATRIC" id="fig|1610491.3.peg.543"/>
<evidence type="ECO:0000256" key="9">
    <source>
        <dbReference type="ARBA" id="ARBA00023264"/>
    </source>
</evidence>
<feature type="transmembrane region" description="Helical" evidence="10">
    <location>
        <begin position="55"/>
        <end position="77"/>
    </location>
</feature>
<dbReference type="HAMAP" id="MF_01043">
    <property type="entry name" value="PlsY"/>
    <property type="match status" value="1"/>
</dbReference>
<dbReference type="UniPathway" id="UPA00085"/>
<evidence type="ECO:0000256" key="10">
    <source>
        <dbReference type="HAMAP-Rule" id="MF_01043"/>
    </source>
</evidence>
<dbReference type="RefSeq" id="WP_046740770.1">
    <property type="nucleotide sequence ID" value="NZ_LBNQ01000012.1"/>
</dbReference>
<feature type="compositionally biased region" description="Basic residues" evidence="11">
    <location>
        <begin position="216"/>
        <end position="225"/>
    </location>
</feature>
<feature type="transmembrane region" description="Helical" evidence="10">
    <location>
        <begin position="144"/>
        <end position="162"/>
    </location>
</feature>
<dbReference type="PANTHER" id="PTHR30309">
    <property type="entry name" value="INNER MEMBRANE PROTEIN YGIH"/>
    <property type="match status" value="1"/>
</dbReference>
<dbReference type="EMBL" id="LBNQ01000012">
    <property type="protein sequence ID" value="KKW68842.1"/>
    <property type="molecule type" value="Genomic_DNA"/>
</dbReference>
<evidence type="ECO:0000313" key="12">
    <source>
        <dbReference type="EMBL" id="KKW68842.1"/>
    </source>
</evidence>
<feature type="transmembrane region" description="Helical" evidence="10">
    <location>
        <begin position="6"/>
        <end position="25"/>
    </location>
</feature>
<name>A0A0U1Q263_9BURK</name>
<keyword evidence="8 10" id="KW-0594">Phospholipid biosynthesis</keyword>
<comment type="subcellular location">
    <subcellularLocation>
        <location evidence="10">Cell membrane</location>
        <topology evidence="10">Multi-pass membrane protein</topology>
    </subcellularLocation>
</comment>
<keyword evidence="12" id="KW-0012">Acyltransferase</keyword>
<keyword evidence="6 10" id="KW-0443">Lipid metabolism</keyword>
<keyword evidence="9 10" id="KW-1208">Phospholipid metabolism</keyword>
<comment type="pathway">
    <text evidence="10">Lipid metabolism; phospholipid metabolism.</text>
</comment>
<evidence type="ECO:0000256" key="11">
    <source>
        <dbReference type="SAM" id="MobiDB-lite"/>
    </source>
</evidence>
<evidence type="ECO:0000256" key="1">
    <source>
        <dbReference type="ARBA" id="ARBA00022475"/>
    </source>
</evidence>
<evidence type="ECO:0000256" key="5">
    <source>
        <dbReference type="ARBA" id="ARBA00022989"/>
    </source>
</evidence>
<protein>
    <recommendedName>
        <fullName evidence="10">Glycerol-3-phosphate acyltransferase</fullName>
    </recommendedName>
    <alternativeName>
        <fullName evidence="10">Acyl-PO4 G3P acyltransferase</fullName>
    </alternativeName>
    <alternativeName>
        <fullName evidence="10">Acyl-phosphate--glycerol-3-phosphate acyltransferase</fullName>
    </alternativeName>
    <alternativeName>
        <fullName evidence="10">G3P acyltransferase</fullName>
        <shortName evidence="10">GPAT</shortName>
        <ecNumber evidence="10">2.3.1.275</ecNumber>
    </alternativeName>
    <alternativeName>
        <fullName evidence="10">Lysophosphatidic acid synthase</fullName>
        <shortName evidence="10">LPA synthase</shortName>
    </alternativeName>
</protein>
<dbReference type="OrthoDB" id="9777124at2"/>
<dbReference type="GO" id="GO:0005886">
    <property type="term" value="C:plasma membrane"/>
    <property type="evidence" value="ECO:0007669"/>
    <property type="project" value="UniProtKB-SubCell"/>
</dbReference>
<comment type="subunit">
    <text evidence="10">Probably interacts with PlsX.</text>
</comment>
<dbReference type="STRING" id="1610491.AAV94_02590"/>
<keyword evidence="2 10" id="KW-0444">Lipid biosynthesis</keyword>
<keyword evidence="3 10" id="KW-0808">Transferase</keyword>
<keyword evidence="1 10" id="KW-1003">Cell membrane</keyword>
<dbReference type="EC" id="2.3.1.275" evidence="10"/>
<keyword evidence="7 10" id="KW-0472">Membrane</keyword>
<evidence type="ECO:0000256" key="4">
    <source>
        <dbReference type="ARBA" id="ARBA00022692"/>
    </source>
</evidence>
<evidence type="ECO:0000256" key="6">
    <source>
        <dbReference type="ARBA" id="ARBA00023098"/>
    </source>
</evidence>
<organism evidence="12 13">
    <name type="scientific">Lampropedia cohaerens</name>
    <dbReference type="NCBI Taxonomy" id="1610491"/>
    <lineage>
        <taxon>Bacteria</taxon>
        <taxon>Pseudomonadati</taxon>
        <taxon>Pseudomonadota</taxon>
        <taxon>Betaproteobacteria</taxon>
        <taxon>Burkholderiales</taxon>
        <taxon>Comamonadaceae</taxon>
        <taxon>Lampropedia</taxon>
    </lineage>
</organism>
<feature type="transmembrane region" description="Helical" evidence="10">
    <location>
        <begin position="114"/>
        <end position="138"/>
    </location>
</feature>
<evidence type="ECO:0000256" key="7">
    <source>
        <dbReference type="ARBA" id="ARBA00023136"/>
    </source>
</evidence>
<evidence type="ECO:0000256" key="3">
    <source>
        <dbReference type="ARBA" id="ARBA00022679"/>
    </source>
</evidence>
<keyword evidence="5 10" id="KW-1133">Transmembrane helix</keyword>
<keyword evidence="4 10" id="KW-0812">Transmembrane</keyword>
<keyword evidence="13" id="KW-1185">Reference proteome</keyword>
<comment type="caution">
    <text evidence="12">The sequence shown here is derived from an EMBL/GenBank/DDBJ whole genome shotgun (WGS) entry which is preliminary data.</text>
</comment>
<feature type="region of interest" description="Disordered" evidence="11">
    <location>
        <begin position="204"/>
        <end position="225"/>
    </location>
</feature>
<evidence type="ECO:0000256" key="8">
    <source>
        <dbReference type="ARBA" id="ARBA00023209"/>
    </source>
</evidence>
<dbReference type="GO" id="GO:0043772">
    <property type="term" value="F:acyl-phosphate glycerol-3-phosphate acyltransferase activity"/>
    <property type="evidence" value="ECO:0007669"/>
    <property type="project" value="UniProtKB-UniRule"/>
</dbReference>
<accession>A0A0U1Q263</accession>
<dbReference type="GO" id="GO:0008654">
    <property type="term" value="P:phospholipid biosynthetic process"/>
    <property type="evidence" value="ECO:0007669"/>
    <property type="project" value="UniProtKB-UniRule"/>
</dbReference>
<dbReference type="Proteomes" id="UP000050580">
    <property type="component" value="Unassembled WGS sequence"/>
</dbReference>
<proteinExistence type="inferred from homology"/>
<comment type="function">
    <text evidence="10">Catalyzes the transfer of an acyl group from acyl-phosphate (acyl-PO(4)) to glycerol-3-phosphate (G3P) to form lysophosphatidic acid (LPA). This enzyme utilizes acyl-phosphate as fatty acyl donor, but not acyl-CoA or acyl-ACP.</text>
</comment>